<dbReference type="RefSeq" id="WP_238747465.1">
    <property type="nucleotide sequence ID" value="NZ_JAKOOW010000024.1"/>
</dbReference>
<dbReference type="PIRSF" id="PIRSF019302">
    <property type="entry name" value="UCP019302"/>
    <property type="match status" value="1"/>
</dbReference>
<sequence length="108" mass="11874">MNFQENLAQMPDISRLSGLEVLDENGHTVHHIPAVEGKLGSLKLYNALSERFSGCLNAKAAAQGLAWFAEHVADAEQHPGKHPNIDLLFKVRDDNLKLTLKPLPLLAI</sequence>
<comment type="caution">
    <text evidence="1">The sequence shown here is derived from an EMBL/GenBank/DDBJ whole genome shotgun (WGS) entry which is preliminary data.</text>
</comment>
<reference evidence="1 2" key="1">
    <citation type="submission" date="2022-02" db="EMBL/GenBank/DDBJ databases">
        <title>Genome sequence data of Kingella unionensis sp. nov. strain CICC 24913 (CCUG 75125).</title>
        <authorList>
            <person name="Xiao M."/>
        </authorList>
    </citation>
    <scope>NUCLEOTIDE SEQUENCE [LARGE SCALE GENOMIC DNA]</scope>
    <source>
        <strain evidence="1 2">CICC 24913</strain>
    </source>
</reference>
<dbReference type="Pfam" id="PF10084">
    <property type="entry name" value="DUF2322"/>
    <property type="match status" value="1"/>
</dbReference>
<evidence type="ECO:0000313" key="2">
    <source>
        <dbReference type="Proteomes" id="UP001298424"/>
    </source>
</evidence>
<dbReference type="InterPro" id="IPR016755">
    <property type="entry name" value="UCP019302"/>
</dbReference>
<gene>
    <name evidence="1" type="ORF">MB824_06850</name>
</gene>
<evidence type="ECO:0000313" key="1">
    <source>
        <dbReference type="EMBL" id="MCG6504209.1"/>
    </source>
</evidence>
<dbReference type="Proteomes" id="UP001298424">
    <property type="component" value="Unassembled WGS sequence"/>
</dbReference>
<accession>A0ABS9NN42</accession>
<protein>
    <submittedName>
        <fullName evidence="1">DUF2322 family protein</fullName>
    </submittedName>
</protein>
<proteinExistence type="predicted"/>
<organism evidence="1 2">
    <name type="scientific">Kingella pumchi</name>
    <dbReference type="NCBI Taxonomy" id="2779506"/>
    <lineage>
        <taxon>Bacteria</taxon>
        <taxon>Pseudomonadati</taxon>
        <taxon>Pseudomonadota</taxon>
        <taxon>Betaproteobacteria</taxon>
        <taxon>Neisseriales</taxon>
        <taxon>Neisseriaceae</taxon>
        <taxon>Kingella</taxon>
    </lineage>
</organism>
<keyword evidence="2" id="KW-1185">Reference proteome</keyword>
<dbReference type="EMBL" id="JAKOOW010000024">
    <property type="protein sequence ID" value="MCG6504209.1"/>
    <property type="molecule type" value="Genomic_DNA"/>
</dbReference>
<name>A0ABS9NN42_9NEIS</name>